<evidence type="ECO:0000256" key="1">
    <source>
        <dbReference type="SAM" id="Phobius"/>
    </source>
</evidence>
<proteinExistence type="predicted"/>
<dbReference type="Proteomes" id="UP000230052">
    <property type="component" value="Unassembled WGS sequence"/>
</dbReference>
<evidence type="ECO:0000313" key="2">
    <source>
        <dbReference type="EMBL" id="PIU41866.1"/>
    </source>
</evidence>
<dbReference type="PANTHER" id="PTHR35340:SF5">
    <property type="entry name" value="ASST-DOMAIN-CONTAINING PROTEIN"/>
    <property type="match status" value="1"/>
</dbReference>
<dbReference type="InterPro" id="IPR053143">
    <property type="entry name" value="Arylsulfate_ST"/>
</dbReference>
<gene>
    <name evidence="2" type="ORF">COS99_03085</name>
</gene>
<evidence type="ECO:0000313" key="3">
    <source>
        <dbReference type="Proteomes" id="UP000230052"/>
    </source>
</evidence>
<protein>
    <recommendedName>
        <fullName evidence="4">Aryl sulfotransferase</fullName>
    </recommendedName>
</protein>
<dbReference type="InterPro" id="IPR039535">
    <property type="entry name" value="ASST-like"/>
</dbReference>
<keyword evidence="1" id="KW-0812">Transmembrane</keyword>
<dbReference type="EMBL" id="PEWV01000031">
    <property type="protein sequence ID" value="PIU41866.1"/>
    <property type="molecule type" value="Genomic_DNA"/>
</dbReference>
<dbReference type="InterPro" id="IPR011047">
    <property type="entry name" value="Quinoprotein_ADH-like_sf"/>
</dbReference>
<reference evidence="2 3" key="1">
    <citation type="submission" date="2017-09" db="EMBL/GenBank/DDBJ databases">
        <title>Depth-based differentiation of microbial function through sediment-hosted aquifers and enrichment of novel symbionts in the deep terrestrial subsurface.</title>
        <authorList>
            <person name="Probst A.J."/>
            <person name="Ladd B."/>
            <person name="Jarett J.K."/>
            <person name="Geller-Mcgrath D.E."/>
            <person name="Sieber C.M."/>
            <person name="Emerson J.B."/>
            <person name="Anantharaman K."/>
            <person name="Thomas B.C."/>
            <person name="Malmstrom R."/>
            <person name="Stieglmeier M."/>
            <person name="Klingl A."/>
            <person name="Woyke T."/>
            <person name="Ryan C.M."/>
            <person name="Banfield J.F."/>
        </authorList>
    </citation>
    <scope>NUCLEOTIDE SEQUENCE [LARGE SCALE GENOMIC DNA]</scope>
    <source>
        <strain evidence="2">CG07_land_8_20_14_0_80_42_15</strain>
    </source>
</reference>
<feature type="transmembrane region" description="Helical" evidence="1">
    <location>
        <begin position="125"/>
        <end position="146"/>
    </location>
</feature>
<keyword evidence="1" id="KW-0472">Membrane</keyword>
<feature type="transmembrane region" description="Helical" evidence="1">
    <location>
        <begin position="73"/>
        <end position="91"/>
    </location>
</feature>
<organism evidence="2 3">
    <name type="scientific">Candidatus Aquitaenariimonas noxiae</name>
    <dbReference type="NCBI Taxonomy" id="1974741"/>
    <lineage>
        <taxon>Bacteria</taxon>
        <taxon>Pseudomonadati</taxon>
        <taxon>Candidatus Omnitrophota</taxon>
        <taxon>Candidatus Aquitaenariimonas</taxon>
    </lineage>
</organism>
<name>A0A2J0L3L9_9BACT</name>
<keyword evidence="1" id="KW-1133">Transmembrane helix</keyword>
<accession>A0A2J0L3L9</accession>
<dbReference type="SUPFAM" id="SSF50998">
    <property type="entry name" value="Quinoprotein alcohol dehydrogenase-like"/>
    <property type="match status" value="1"/>
</dbReference>
<feature type="transmembrane region" description="Helical" evidence="1">
    <location>
        <begin position="97"/>
        <end position="118"/>
    </location>
</feature>
<evidence type="ECO:0008006" key="4">
    <source>
        <dbReference type="Google" id="ProtNLM"/>
    </source>
</evidence>
<feature type="transmembrane region" description="Helical" evidence="1">
    <location>
        <begin position="5"/>
        <end position="26"/>
    </location>
</feature>
<dbReference type="PANTHER" id="PTHR35340">
    <property type="entry name" value="PQQ ENZYME REPEAT PROTEIN-RELATED"/>
    <property type="match status" value="1"/>
</dbReference>
<sequence>MKTKIIVVIAAIGYAAGFMYDPFLFFPIGLTAFYIFLLSKVLYFLVIASAALFPKSLRTTYTGNKKKLNKVTLACSAFLYLGAWAINRYFLPHKLHPISLLTDVVILLFTIFLGWGLADLRKRKTALSAGVVIFTVFICAASYSSFRIYQYREPSSLEALKSLPYLTWVPEKDVDAGKTGVTKYDPDLSCQGLNVYTRDKDTTAYLMDMSGKDAHTWLSEKYQWHHVKMYGNGDLLGIVEDKSLVKLDWDSNVIWEKKMRFHHDADVAENKDIYTLARKDEIVFYNGLPLPVLNSYILVLSDDGKIKQAISLFKILKGEIPKRKINEIYSWLIKPHTLLYLLENKKDKHFALEGWIRCPADVFHVNNVGVITKDIEGLCKKGDLLICARNLDFVGILDVKKEKFIWQWGRENLRMPHNPTMLESGNILIFDNGWEREYSRIVEVNPITKKIVWEYKATPPEQFFSLMRGASERLPNGNTLITESDKGRVFEITPTGEIVWEFYSPLEEKDGKQARKAIYRMMRITDNKAYPCLERLR</sequence>
<dbReference type="AlphaFoldDB" id="A0A2J0L3L9"/>
<comment type="caution">
    <text evidence="2">The sequence shown here is derived from an EMBL/GenBank/DDBJ whole genome shotgun (WGS) entry which is preliminary data.</text>
</comment>
<feature type="transmembrane region" description="Helical" evidence="1">
    <location>
        <begin position="32"/>
        <end position="53"/>
    </location>
</feature>
<dbReference type="Pfam" id="PF14269">
    <property type="entry name" value="Arylsulfotran_2"/>
    <property type="match status" value="1"/>
</dbReference>